<keyword evidence="3" id="KW-0032">Aminotransferase</keyword>
<keyword evidence="4" id="KW-1185">Reference proteome</keyword>
<dbReference type="InterPro" id="IPR015422">
    <property type="entry name" value="PyrdxlP-dep_Trfase_small"/>
</dbReference>
<keyword evidence="1" id="KW-0663">Pyridoxal phosphate</keyword>
<dbReference type="PANTHER" id="PTHR43586">
    <property type="entry name" value="CYSTEINE DESULFURASE"/>
    <property type="match status" value="1"/>
</dbReference>
<dbReference type="Gene3D" id="3.40.640.10">
    <property type="entry name" value="Type I PLP-dependent aspartate aminotransferase-like (Major domain)"/>
    <property type="match status" value="1"/>
</dbReference>
<dbReference type="GO" id="GO:0008483">
    <property type="term" value="F:transaminase activity"/>
    <property type="evidence" value="ECO:0007669"/>
    <property type="project" value="UniProtKB-KW"/>
</dbReference>
<keyword evidence="3" id="KW-0808">Transferase</keyword>
<dbReference type="AlphaFoldDB" id="A0A0D2JBU8"/>
<dbReference type="PATRIC" id="fig|1429043.3.peg.600"/>
<gene>
    <name evidence="3" type="ORF">X474_02870</name>
</gene>
<dbReference type="InParanoid" id="A0A0D2JBU8"/>
<feature type="domain" description="Aminotransferase class V" evidence="2">
    <location>
        <begin position="52"/>
        <end position="352"/>
    </location>
</feature>
<dbReference type="Proteomes" id="UP000032233">
    <property type="component" value="Unassembled WGS sequence"/>
</dbReference>
<dbReference type="PANTHER" id="PTHR43586:SF15">
    <property type="entry name" value="BLR3095 PROTEIN"/>
    <property type="match status" value="1"/>
</dbReference>
<proteinExistence type="predicted"/>
<dbReference type="InterPro" id="IPR000192">
    <property type="entry name" value="Aminotrans_V_dom"/>
</dbReference>
<evidence type="ECO:0000313" key="4">
    <source>
        <dbReference type="Proteomes" id="UP000032233"/>
    </source>
</evidence>
<comment type="caution">
    <text evidence="3">The sequence shown here is derived from an EMBL/GenBank/DDBJ whole genome shotgun (WGS) entry which is preliminary data.</text>
</comment>
<evidence type="ECO:0000259" key="2">
    <source>
        <dbReference type="Pfam" id="PF00266"/>
    </source>
</evidence>
<name>A0A0D2JBU8_9BACT</name>
<dbReference type="InterPro" id="IPR015424">
    <property type="entry name" value="PyrdxlP-dep_Trfase"/>
</dbReference>
<dbReference type="EMBL" id="AZAC01000002">
    <property type="protein sequence ID" value="KIX15619.1"/>
    <property type="molecule type" value="Genomic_DNA"/>
</dbReference>
<dbReference type="STRING" id="1429043.X474_02870"/>
<evidence type="ECO:0000313" key="3">
    <source>
        <dbReference type="EMBL" id="KIX15619.1"/>
    </source>
</evidence>
<dbReference type="Gene3D" id="3.90.1150.10">
    <property type="entry name" value="Aspartate Aminotransferase, domain 1"/>
    <property type="match status" value="1"/>
</dbReference>
<evidence type="ECO:0000256" key="1">
    <source>
        <dbReference type="ARBA" id="ARBA00022898"/>
    </source>
</evidence>
<organism evidence="3 4">
    <name type="scientific">Dethiosulfatarculus sandiegensis</name>
    <dbReference type="NCBI Taxonomy" id="1429043"/>
    <lineage>
        <taxon>Bacteria</taxon>
        <taxon>Pseudomonadati</taxon>
        <taxon>Thermodesulfobacteriota</taxon>
        <taxon>Desulfarculia</taxon>
        <taxon>Desulfarculales</taxon>
        <taxon>Desulfarculaceae</taxon>
        <taxon>Dethiosulfatarculus</taxon>
    </lineage>
</organism>
<sequence>MESQRNLFDIPPDISYFNCAYNSPLLVKAGDALVKGALSKRHPWDRKPNDFFDDAEKFRKLTAKALGGNPECFAVVPSASYGLTAAARILEDHMGKGDEIIVLEEAFSSNYLPWLRLSQVTGARMVVAKTPTDLNWTQAVLDRITPQTKLIAVCNCHWTNGALLDLVEIKKAAQVMDAYLTLDVTQSLGAMPLDFEAVRPDFAVASGYKWLLFPYGLSLFYADPKWHHARPLEETWINRDGAEIFEKLTNYSDVYKPGARRFEMGQKCIPSLLPGGLVALEQLGGWGVANIAASLEEINDRIALALQEIGLTPIPKKHRSPHILGVSSDQGLPDELIPQLASKNIFISRRGSSLRFAPHLYINENDLDRLFETLKAVF</sequence>
<reference evidence="3 4" key="1">
    <citation type="submission" date="2013-11" db="EMBL/GenBank/DDBJ databases">
        <title>Metagenomic analysis of a methanogenic consortium involved in long chain n-alkane degradation.</title>
        <authorList>
            <person name="Davidova I.A."/>
            <person name="Callaghan A.V."/>
            <person name="Wawrik B."/>
            <person name="Pruitt S."/>
            <person name="Marks C."/>
            <person name="Duncan K.E."/>
            <person name="Suflita J.M."/>
        </authorList>
    </citation>
    <scope>NUCLEOTIDE SEQUENCE [LARGE SCALE GENOMIC DNA]</scope>
    <source>
        <strain evidence="3 4">SPR</strain>
    </source>
</reference>
<dbReference type="Pfam" id="PF00266">
    <property type="entry name" value="Aminotran_5"/>
    <property type="match status" value="1"/>
</dbReference>
<accession>A0A0D2JBU8</accession>
<protein>
    <submittedName>
        <fullName evidence="3">Aminotransferase</fullName>
    </submittedName>
</protein>
<dbReference type="InterPro" id="IPR015421">
    <property type="entry name" value="PyrdxlP-dep_Trfase_major"/>
</dbReference>
<dbReference type="SUPFAM" id="SSF53383">
    <property type="entry name" value="PLP-dependent transferases"/>
    <property type="match status" value="1"/>
</dbReference>